<evidence type="ECO:0000313" key="1">
    <source>
        <dbReference type="EMBL" id="KAF9644497.1"/>
    </source>
</evidence>
<organism evidence="1 2">
    <name type="scientific">Thelephora ganbajun</name>
    <name type="common">Ganba fungus</name>
    <dbReference type="NCBI Taxonomy" id="370292"/>
    <lineage>
        <taxon>Eukaryota</taxon>
        <taxon>Fungi</taxon>
        <taxon>Dikarya</taxon>
        <taxon>Basidiomycota</taxon>
        <taxon>Agaricomycotina</taxon>
        <taxon>Agaricomycetes</taxon>
        <taxon>Thelephorales</taxon>
        <taxon>Thelephoraceae</taxon>
        <taxon>Thelephora</taxon>
    </lineage>
</organism>
<accession>A0ACB6Z4Q4</accession>
<keyword evidence="2" id="KW-1185">Reference proteome</keyword>
<proteinExistence type="predicted"/>
<reference evidence="1" key="1">
    <citation type="submission" date="2019-10" db="EMBL/GenBank/DDBJ databases">
        <authorList>
            <consortium name="DOE Joint Genome Institute"/>
            <person name="Kuo A."/>
            <person name="Miyauchi S."/>
            <person name="Kiss E."/>
            <person name="Drula E."/>
            <person name="Kohler A."/>
            <person name="Sanchez-Garcia M."/>
            <person name="Andreopoulos B."/>
            <person name="Barry K.W."/>
            <person name="Bonito G."/>
            <person name="Buee M."/>
            <person name="Carver A."/>
            <person name="Chen C."/>
            <person name="Cichocki N."/>
            <person name="Clum A."/>
            <person name="Culley D."/>
            <person name="Crous P.W."/>
            <person name="Fauchery L."/>
            <person name="Girlanda M."/>
            <person name="Hayes R."/>
            <person name="Keri Z."/>
            <person name="Labutti K."/>
            <person name="Lipzen A."/>
            <person name="Lombard V."/>
            <person name="Magnuson J."/>
            <person name="Maillard F."/>
            <person name="Morin E."/>
            <person name="Murat C."/>
            <person name="Nolan M."/>
            <person name="Ohm R."/>
            <person name="Pangilinan J."/>
            <person name="Pereira M."/>
            <person name="Perotto S."/>
            <person name="Peter M."/>
            <person name="Riley R."/>
            <person name="Sitrit Y."/>
            <person name="Stielow B."/>
            <person name="Szollosi G."/>
            <person name="Zifcakova L."/>
            <person name="Stursova M."/>
            <person name="Spatafora J.W."/>
            <person name="Tedersoo L."/>
            <person name="Vaario L.-M."/>
            <person name="Yamada A."/>
            <person name="Yan M."/>
            <person name="Wang P."/>
            <person name="Xu J."/>
            <person name="Bruns T."/>
            <person name="Baldrian P."/>
            <person name="Vilgalys R."/>
            <person name="Henrissat B."/>
            <person name="Grigoriev I.V."/>
            <person name="Hibbett D."/>
            <person name="Nagy L.G."/>
            <person name="Martin F.M."/>
        </authorList>
    </citation>
    <scope>NUCLEOTIDE SEQUENCE</scope>
    <source>
        <strain evidence="1">P2</strain>
    </source>
</reference>
<gene>
    <name evidence="1" type="ORF">BDM02DRAFT_945183</name>
</gene>
<reference evidence="1" key="2">
    <citation type="journal article" date="2020" name="Nat. Commun.">
        <title>Large-scale genome sequencing of mycorrhizal fungi provides insights into the early evolution of symbiotic traits.</title>
        <authorList>
            <person name="Miyauchi S."/>
            <person name="Kiss E."/>
            <person name="Kuo A."/>
            <person name="Drula E."/>
            <person name="Kohler A."/>
            <person name="Sanchez-Garcia M."/>
            <person name="Morin E."/>
            <person name="Andreopoulos B."/>
            <person name="Barry K.W."/>
            <person name="Bonito G."/>
            <person name="Buee M."/>
            <person name="Carver A."/>
            <person name="Chen C."/>
            <person name="Cichocki N."/>
            <person name="Clum A."/>
            <person name="Culley D."/>
            <person name="Crous P.W."/>
            <person name="Fauchery L."/>
            <person name="Girlanda M."/>
            <person name="Hayes R.D."/>
            <person name="Keri Z."/>
            <person name="LaButti K."/>
            <person name="Lipzen A."/>
            <person name="Lombard V."/>
            <person name="Magnuson J."/>
            <person name="Maillard F."/>
            <person name="Murat C."/>
            <person name="Nolan M."/>
            <person name="Ohm R.A."/>
            <person name="Pangilinan J."/>
            <person name="Pereira M.F."/>
            <person name="Perotto S."/>
            <person name="Peter M."/>
            <person name="Pfister S."/>
            <person name="Riley R."/>
            <person name="Sitrit Y."/>
            <person name="Stielow J.B."/>
            <person name="Szollosi G."/>
            <person name="Zifcakova L."/>
            <person name="Stursova M."/>
            <person name="Spatafora J.W."/>
            <person name="Tedersoo L."/>
            <person name="Vaario L.M."/>
            <person name="Yamada A."/>
            <person name="Yan M."/>
            <person name="Wang P."/>
            <person name="Xu J."/>
            <person name="Bruns T."/>
            <person name="Baldrian P."/>
            <person name="Vilgalys R."/>
            <person name="Dunand C."/>
            <person name="Henrissat B."/>
            <person name="Grigoriev I.V."/>
            <person name="Hibbett D."/>
            <person name="Nagy L.G."/>
            <person name="Martin F.M."/>
        </authorList>
    </citation>
    <scope>NUCLEOTIDE SEQUENCE</scope>
    <source>
        <strain evidence="1">P2</strain>
    </source>
</reference>
<name>A0ACB6Z4Q4_THEGA</name>
<sequence>MQIWPWRLDLKVRSVQWDLVTDGVDTGNMAAVNNERGSRVVLQDRSMDQRPLASGASTPTHRREDGVTGGYILLQLMRLISMILTVLREREHERQVPSDGPSEKISHNVPDLSSAESQSGIQSRAEYEAREMVTEQPPETHPERISENDHTAKYAHDAVQSGGSGGKSRYPGSILAWIDLH</sequence>
<dbReference type="Proteomes" id="UP000886501">
    <property type="component" value="Unassembled WGS sequence"/>
</dbReference>
<comment type="caution">
    <text evidence="1">The sequence shown here is derived from an EMBL/GenBank/DDBJ whole genome shotgun (WGS) entry which is preliminary data.</text>
</comment>
<dbReference type="EMBL" id="MU118136">
    <property type="protein sequence ID" value="KAF9644497.1"/>
    <property type="molecule type" value="Genomic_DNA"/>
</dbReference>
<evidence type="ECO:0000313" key="2">
    <source>
        <dbReference type="Proteomes" id="UP000886501"/>
    </source>
</evidence>
<protein>
    <submittedName>
        <fullName evidence="1">Uncharacterized protein</fullName>
    </submittedName>
</protein>